<dbReference type="Proteomes" id="UP000676169">
    <property type="component" value="Chromosome"/>
</dbReference>
<dbReference type="AlphaFoldDB" id="A0A975G730"/>
<keyword evidence="2" id="KW-1185">Reference proteome</keyword>
<proteinExistence type="predicted"/>
<dbReference type="RefSeq" id="WP_211630092.1">
    <property type="nucleotide sequence ID" value="NZ_CP073100.1"/>
</dbReference>
<evidence type="ECO:0000313" key="1">
    <source>
        <dbReference type="EMBL" id="QUE50003.1"/>
    </source>
</evidence>
<sequence>MHLRFTESELATLIQMVSLAANVASVNQKPGAEQGIAAFEDLENKILERASHAGFGEIIEFDEEKQAHRVTLEYEGNSFFQECFEEFREESFWEEMVIRLADRDLIRSIGLPLWEKMSEQERRSRTQDIEKRYWEEFTKHGIERVAVIHPPGEG</sequence>
<evidence type="ECO:0000313" key="2">
    <source>
        <dbReference type="Proteomes" id="UP000676169"/>
    </source>
</evidence>
<reference evidence="1" key="1">
    <citation type="submission" date="2021-04" db="EMBL/GenBank/DDBJ databases">
        <title>Luteolibacter sp. 32A isolated from the skin of an Anderson's salamander (Ambystoma andersonii).</title>
        <authorList>
            <person name="Spergser J."/>
            <person name="Busse H.-J."/>
        </authorList>
    </citation>
    <scope>NUCLEOTIDE SEQUENCE</scope>
    <source>
        <strain evidence="1">32A</strain>
    </source>
</reference>
<accession>A0A975G730</accession>
<protein>
    <submittedName>
        <fullName evidence="1">Uncharacterized protein</fullName>
    </submittedName>
</protein>
<name>A0A975G730_9BACT</name>
<dbReference type="EMBL" id="CP073100">
    <property type="protein sequence ID" value="QUE50003.1"/>
    <property type="molecule type" value="Genomic_DNA"/>
</dbReference>
<dbReference type="KEGG" id="lamb:KBB96_14130"/>
<gene>
    <name evidence="1" type="ORF">KBB96_14130</name>
</gene>
<organism evidence="1 2">
    <name type="scientific">Luteolibacter ambystomatis</name>
    <dbReference type="NCBI Taxonomy" id="2824561"/>
    <lineage>
        <taxon>Bacteria</taxon>
        <taxon>Pseudomonadati</taxon>
        <taxon>Verrucomicrobiota</taxon>
        <taxon>Verrucomicrobiia</taxon>
        <taxon>Verrucomicrobiales</taxon>
        <taxon>Verrucomicrobiaceae</taxon>
        <taxon>Luteolibacter</taxon>
    </lineage>
</organism>